<dbReference type="InterPro" id="IPR005593">
    <property type="entry name" value="Xul5P/Fru6P_PKetolase"/>
</dbReference>
<evidence type="ECO:0000313" key="3">
    <source>
        <dbReference type="Proteomes" id="UP000532936"/>
    </source>
</evidence>
<dbReference type="GO" id="GO:0016832">
    <property type="term" value="F:aldehyde-lyase activity"/>
    <property type="evidence" value="ECO:0007669"/>
    <property type="project" value="InterPro"/>
</dbReference>
<dbReference type="Pfam" id="PF09364">
    <property type="entry name" value="XFP_N"/>
    <property type="match status" value="1"/>
</dbReference>
<protein>
    <submittedName>
        <fullName evidence="2">Phosphoketolase</fullName>
    </submittedName>
</protein>
<dbReference type="Proteomes" id="UP000532936">
    <property type="component" value="Unassembled WGS sequence"/>
</dbReference>
<feature type="domain" description="Xylulose 5-phosphate/Fructose 6-phosphate phosphoketolase N-terminal" evidence="1">
    <location>
        <begin position="47"/>
        <end position="194"/>
    </location>
</feature>
<name>A0A7W6A9X0_9CAUL</name>
<dbReference type="EMBL" id="JACIDA010000002">
    <property type="protein sequence ID" value="MBB3873113.1"/>
    <property type="molecule type" value="Genomic_DNA"/>
</dbReference>
<evidence type="ECO:0000259" key="1">
    <source>
        <dbReference type="Pfam" id="PF09364"/>
    </source>
</evidence>
<accession>A0A7W6A9X0</accession>
<dbReference type="InterPro" id="IPR018970">
    <property type="entry name" value="Xul5P/Fru6P_PKetolase_N"/>
</dbReference>
<organism evidence="2 3">
    <name type="scientific">Brevundimonas mediterranea</name>
    <dbReference type="NCBI Taxonomy" id="74329"/>
    <lineage>
        <taxon>Bacteria</taxon>
        <taxon>Pseudomonadati</taxon>
        <taxon>Pseudomonadota</taxon>
        <taxon>Alphaproteobacteria</taxon>
        <taxon>Caulobacterales</taxon>
        <taxon>Caulobacteraceae</taxon>
        <taxon>Brevundimonas</taxon>
    </lineage>
</organism>
<gene>
    <name evidence="2" type="ORF">GGR11_002666</name>
</gene>
<dbReference type="AlphaFoldDB" id="A0A7W6A9X0"/>
<dbReference type="GO" id="GO:0005975">
    <property type="term" value="P:carbohydrate metabolic process"/>
    <property type="evidence" value="ECO:0007669"/>
    <property type="project" value="InterPro"/>
</dbReference>
<comment type="caution">
    <text evidence="2">The sequence shown here is derived from an EMBL/GenBank/DDBJ whole genome shotgun (WGS) entry which is preliminary data.</text>
</comment>
<proteinExistence type="predicted"/>
<reference evidence="2 3" key="1">
    <citation type="submission" date="2020-08" db="EMBL/GenBank/DDBJ databases">
        <title>Genomic Encyclopedia of Type Strains, Phase IV (KMG-IV): sequencing the most valuable type-strain genomes for metagenomic binning, comparative biology and taxonomic classification.</title>
        <authorList>
            <person name="Goeker M."/>
        </authorList>
    </citation>
    <scope>NUCLEOTIDE SEQUENCE [LARGE SCALE GENOMIC DNA]</scope>
    <source>
        <strain evidence="2 3">DSM 14878</strain>
    </source>
</reference>
<dbReference type="Gene3D" id="3.40.50.970">
    <property type="match status" value="1"/>
</dbReference>
<dbReference type="RefSeq" id="WP_246331805.1">
    <property type="nucleotide sequence ID" value="NZ_JACIDA010000002.1"/>
</dbReference>
<sequence>MRWAETWRGGYGPLVRSPETVERLAATTDRLVRRGVWPDEESVHRLLAAADRLASAALWLVAHMTYARRVDLSGATLPAEAFKAAPEGHTGGSLNMVPAFVGYLLANALSGGTRAWIMGQGHCVAAVEAVNALTGDVSPGQTGRYDRSDAGLSQLAADFYSYAIGPDGRPAVPLGSHAGPGTAGAVSEGGYLGSPSSNMSTCRCAARAWSPS</sequence>
<evidence type="ECO:0000313" key="2">
    <source>
        <dbReference type="EMBL" id="MBB3873113.1"/>
    </source>
</evidence>
<dbReference type="PANTHER" id="PTHR31273">
    <property type="entry name" value="PHOSPHOKETOLASE-RELATED"/>
    <property type="match status" value="1"/>
</dbReference>
<dbReference type="PANTHER" id="PTHR31273:SF0">
    <property type="entry name" value="PHOSPHOKETOLASE-RELATED"/>
    <property type="match status" value="1"/>
</dbReference>